<dbReference type="Proteomes" id="UP000278081">
    <property type="component" value="Unassembled WGS sequence"/>
</dbReference>
<dbReference type="GO" id="GO:0003700">
    <property type="term" value="F:DNA-binding transcription factor activity"/>
    <property type="evidence" value="ECO:0007669"/>
    <property type="project" value="InterPro"/>
</dbReference>
<dbReference type="AlphaFoldDB" id="A0A432P6Z1"/>
<dbReference type="InterPro" id="IPR036390">
    <property type="entry name" value="WH_DNA-bd_sf"/>
</dbReference>
<evidence type="ECO:0000256" key="3">
    <source>
        <dbReference type="ARBA" id="ARBA00023015"/>
    </source>
</evidence>
<dbReference type="CDD" id="cd07377">
    <property type="entry name" value="WHTH_GntR"/>
    <property type="match status" value="1"/>
</dbReference>
<sequence length="488" mass="52854">MSKQRSTIEIPSLNAIDRTANVGRQLAQSLRNAIACGELRSGERLPSTRTLAASLKIARGTVVEVFDQLTAEGYLEARIGAGTRVAAHLLDATPGLPPAPAMPPAADAVDLPSPAARLIAIARALTPHPPIPFAIAVPASGIAPDDNWRRLGNRVRASRQAAPSGYHDPMGVLELRLAIADHVRRSRAVHCEPEQVIVTSGTQQGLYMAGRVLLSRDDQVWAEDPAYPGLTAVLDDLGVKTHRLPVDAQGMNVEHGLELYPQARAAFVTPSHQYPIGMPLSMARRNALIAWADQNRAWIVEDDYDSELRYAGHPFPSMQGLRPSRVIYLGTFSKVLFPALRLGYVIAPFPLAEAFAGARAILDRHSPTAEQHVLAAYMREGYFEAHIRRIRGLYAERRAVLLAALEQALPEGCRVQPSDQGMHILLWLPEGVDDVKIAARALSVGLAVRAISPMYGGQPARHGLMLGFGGFPLAQLQTAVGKLVKLLM</sequence>
<comment type="caution">
    <text evidence="7">The sequence shown here is derived from an EMBL/GenBank/DDBJ whole genome shotgun (WGS) entry which is preliminary data.</text>
</comment>
<dbReference type="GO" id="GO:0030170">
    <property type="term" value="F:pyridoxal phosphate binding"/>
    <property type="evidence" value="ECO:0007669"/>
    <property type="project" value="InterPro"/>
</dbReference>
<dbReference type="Gene3D" id="3.40.640.10">
    <property type="entry name" value="Type I PLP-dependent aspartate aminotransferase-like (Major domain)"/>
    <property type="match status" value="1"/>
</dbReference>
<keyword evidence="3" id="KW-0805">Transcription regulation</keyword>
<feature type="domain" description="HTH gntR-type" evidence="6">
    <location>
        <begin position="20"/>
        <end position="88"/>
    </location>
</feature>
<dbReference type="EMBL" id="RJTJ01000004">
    <property type="protein sequence ID" value="RUM08385.1"/>
    <property type="molecule type" value="Genomic_DNA"/>
</dbReference>
<proteinExistence type="inferred from homology"/>
<keyword evidence="7" id="KW-0808">Transferase</keyword>
<keyword evidence="4" id="KW-0238">DNA-binding</keyword>
<keyword evidence="5" id="KW-0804">Transcription</keyword>
<name>A0A432P6Z1_9HYPH</name>
<evidence type="ECO:0000256" key="2">
    <source>
        <dbReference type="ARBA" id="ARBA00022898"/>
    </source>
</evidence>
<accession>A0A432P6Z1</accession>
<evidence type="ECO:0000313" key="7">
    <source>
        <dbReference type="EMBL" id="RUM08385.1"/>
    </source>
</evidence>
<gene>
    <name evidence="7" type="ORF">EFR84_06235</name>
</gene>
<dbReference type="SUPFAM" id="SSF53383">
    <property type="entry name" value="PLP-dependent transferases"/>
    <property type="match status" value="1"/>
</dbReference>
<dbReference type="SUPFAM" id="SSF46785">
    <property type="entry name" value="Winged helix' DNA-binding domain"/>
    <property type="match status" value="1"/>
</dbReference>
<protein>
    <submittedName>
        <fullName evidence="7">PLP-dependent aminotransferase family protein</fullName>
    </submittedName>
</protein>
<dbReference type="PROSITE" id="PS50949">
    <property type="entry name" value="HTH_GNTR"/>
    <property type="match status" value="1"/>
</dbReference>
<dbReference type="CDD" id="cd00609">
    <property type="entry name" value="AAT_like"/>
    <property type="match status" value="1"/>
</dbReference>
<dbReference type="SMART" id="SM00345">
    <property type="entry name" value="HTH_GNTR"/>
    <property type="match status" value="1"/>
</dbReference>
<dbReference type="InterPro" id="IPR015421">
    <property type="entry name" value="PyrdxlP-dep_Trfase_major"/>
</dbReference>
<dbReference type="Pfam" id="PF00392">
    <property type="entry name" value="GntR"/>
    <property type="match status" value="1"/>
</dbReference>
<dbReference type="GO" id="GO:0003677">
    <property type="term" value="F:DNA binding"/>
    <property type="evidence" value="ECO:0007669"/>
    <property type="project" value="UniProtKB-KW"/>
</dbReference>
<dbReference type="InterPro" id="IPR036388">
    <property type="entry name" value="WH-like_DNA-bd_sf"/>
</dbReference>
<dbReference type="GO" id="GO:0008483">
    <property type="term" value="F:transaminase activity"/>
    <property type="evidence" value="ECO:0007669"/>
    <property type="project" value="UniProtKB-KW"/>
</dbReference>
<evidence type="ECO:0000256" key="5">
    <source>
        <dbReference type="ARBA" id="ARBA00023163"/>
    </source>
</evidence>
<evidence type="ECO:0000313" key="8">
    <source>
        <dbReference type="Proteomes" id="UP000278081"/>
    </source>
</evidence>
<organism evidence="7 8">
    <name type="scientific">Rhizobium chutanense</name>
    <dbReference type="NCBI Taxonomy" id="2035448"/>
    <lineage>
        <taxon>Bacteria</taxon>
        <taxon>Pseudomonadati</taxon>
        <taxon>Pseudomonadota</taxon>
        <taxon>Alphaproteobacteria</taxon>
        <taxon>Hyphomicrobiales</taxon>
        <taxon>Rhizobiaceae</taxon>
        <taxon>Rhizobium/Agrobacterium group</taxon>
        <taxon>Rhizobium</taxon>
    </lineage>
</organism>
<evidence type="ECO:0000259" key="6">
    <source>
        <dbReference type="PROSITE" id="PS50949"/>
    </source>
</evidence>
<reference evidence="7 8" key="1">
    <citation type="submission" date="2018-11" db="EMBL/GenBank/DDBJ databases">
        <title>Rhizobium chutanense sp. nov., isolated from root nodules of Phaseolus vulgaris in China.</title>
        <authorList>
            <person name="Huo Y."/>
        </authorList>
    </citation>
    <scope>NUCLEOTIDE SEQUENCE [LARGE SCALE GENOMIC DNA]</scope>
    <source>
        <strain evidence="7 8">C16</strain>
    </source>
</reference>
<dbReference type="Pfam" id="PF00155">
    <property type="entry name" value="Aminotran_1_2"/>
    <property type="match status" value="1"/>
</dbReference>
<evidence type="ECO:0000256" key="1">
    <source>
        <dbReference type="ARBA" id="ARBA00005384"/>
    </source>
</evidence>
<evidence type="ECO:0000256" key="4">
    <source>
        <dbReference type="ARBA" id="ARBA00023125"/>
    </source>
</evidence>
<dbReference type="InterPro" id="IPR004839">
    <property type="entry name" value="Aminotransferase_I/II_large"/>
</dbReference>
<dbReference type="InterPro" id="IPR000524">
    <property type="entry name" value="Tscrpt_reg_HTH_GntR"/>
</dbReference>
<keyword evidence="7" id="KW-0032">Aminotransferase</keyword>
<dbReference type="RefSeq" id="WP_126908140.1">
    <property type="nucleotide sequence ID" value="NZ_ML133751.1"/>
</dbReference>
<dbReference type="InterPro" id="IPR051446">
    <property type="entry name" value="HTH_trans_reg/aminotransferase"/>
</dbReference>
<dbReference type="InterPro" id="IPR015424">
    <property type="entry name" value="PyrdxlP-dep_Trfase"/>
</dbReference>
<dbReference type="Gene3D" id="1.10.10.10">
    <property type="entry name" value="Winged helix-like DNA-binding domain superfamily/Winged helix DNA-binding domain"/>
    <property type="match status" value="1"/>
</dbReference>
<dbReference type="PANTHER" id="PTHR46577:SF1">
    <property type="entry name" value="HTH-TYPE TRANSCRIPTIONAL REGULATORY PROTEIN GABR"/>
    <property type="match status" value="1"/>
</dbReference>
<dbReference type="PANTHER" id="PTHR46577">
    <property type="entry name" value="HTH-TYPE TRANSCRIPTIONAL REGULATORY PROTEIN GABR"/>
    <property type="match status" value="1"/>
</dbReference>
<comment type="similarity">
    <text evidence="1">In the C-terminal section; belongs to the class-I pyridoxal-phosphate-dependent aminotransferase family.</text>
</comment>
<dbReference type="OrthoDB" id="9808770at2"/>
<keyword evidence="2" id="KW-0663">Pyridoxal phosphate</keyword>